<dbReference type="PANTHER" id="PTHR30309:SF0">
    <property type="entry name" value="GLYCEROL-3-PHOSPHATE ACYLTRANSFERASE-RELATED"/>
    <property type="match status" value="1"/>
</dbReference>
<keyword evidence="8 10" id="KW-0594">Phospholipid biosynthesis</keyword>
<keyword evidence="3 10" id="KW-0808">Transferase</keyword>
<dbReference type="UniPathway" id="UPA00085"/>
<comment type="subunit">
    <text evidence="10">Probably interacts with PlsX.</text>
</comment>
<reference evidence="11 12" key="1">
    <citation type="journal article" date="2013" name="Int. J. Syst. Evol. Microbiol.">
        <title>Ilumatobacter nonamiense sp. nov. and Ilumatobacter coccineum sp. nov., isolated from seashore sand.</title>
        <authorList>
            <person name="Matsumoto A."/>
            <person name="Kasai H."/>
            <person name="Matsuo Y."/>
            <person name="Shizuri Y."/>
            <person name="Ichikawa N."/>
            <person name="Fujita N."/>
            <person name="Omura S."/>
            <person name="Takahashi Y."/>
        </authorList>
    </citation>
    <scope>NUCLEOTIDE SEQUENCE [LARGE SCALE GENOMIC DNA]</scope>
    <source>
        <strain evidence="12">NBRC 103263 / KCTC 29153 / YM16-304</strain>
    </source>
</reference>
<comment type="similarity">
    <text evidence="10">Belongs to the PlsY family.</text>
</comment>
<evidence type="ECO:0000313" key="11">
    <source>
        <dbReference type="EMBL" id="BAN04194.1"/>
    </source>
</evidence>
<dbReference type="AlphaFoldDB" id="A0A6C7E964"/>
<evidence type="ECO:0000256" key="3">
    <source>
        <dbReference type="ARBA" id="ARBA00022679"/>
    </source>
</evidence>
<dbReference type="KEGG" id="aym:YM304_38800"/>
<dbReference type="Pfam" id="PF02660">
    <property type="entry name" value="G3P_acyltransf"/>
    <property type="match status" value="1"/>
</dbReference>
<keyword evidence="9 10" id="KW-1208">Phospholipid metabolism</keyword>
<sequence length="203" mass="20251">MAVGLGYLLGTVSTADIVARRLTGSDLRTAGTGNPGAANARKVLGTKAGIAVMAGDISKAVVACGAGGVLAGPTGAHLAGTASVAGHCYPVWNGFRGGKGVAASVGQCLATFPVYFPIDVAVAAATSAVPTFRQRAFAATLTSSVVWVAGGFVWWAKGWRNGWGPKPTIMLPISALLSSAIIAERFIAAGDVSDTAFAEASTA</sequence>
<dbReference type="SMART" id="SM01207">
    <property type="entry name" value="G3P_acyltransf"/>
    <property type="match status" value="1"/>
</dbReference>
<comment type="subcellular location">
    <subcellularLocation>
        <location evidence="10">Cell membrane</location>
        <topology evidence="10">Multi-pass membrane protein</topology>
    </subcellularLocation>
</comment>
<evidence type="ECO:0000256" key="1">
    <source>
        <dbReference type="ARBA" id="ARBA00022475"/>
    </source>
</evidence>
<gene>
    <name evidence="10 11" type="primary">plsY</name>
    <name evidence="11" type="ORF">YM304_38800</name>
</gene>
<keyword evidence="2 10" id="KW-0444">Lipid biosynthesis</keyword>
<keyword evidence="1 10" id="KW-1003">Cell membrane</keyword>
<protein>
    <recommendedName>
        <fullName evidence="10">Glycerol-3-phosphate acyltransferase</fullName>
    </recommendedName>
    <alternativeName>
        <fullName evidence="10">Acyl-PO4 G3P acyltransferase</fullName>
    </alternativeName>
    <alternativeName>
        <fullName evidence="10">Acyl-phosphate--glycerol-3-phosphate acyltransferase</fullName>
    </alternativeName>
    <alternativeName>
        <fullName evidence="10">G3P acyltransferase</fullName>
        <shortName evidence="10">GPAT</shortName>
        <ecNumber evidence="10">2.3.1.275</ecNumber>
    </alternativeName>
    <alternativeName>
        <fullName evidence="10">Lysophosphatidic acid synthase</fullName>
        <shortName evidence="10">LPA synthase</shortName>
    </alternativeName>
</protein>
<evidence type="ECO:0000256" key="6">
    <source>
        <dbReference type="ARBA" id="ARBA00023098"/>
    </source>
</evidence>
<dbReference type="GO" id="GO:0005886">
    <property type="term" value="C:plasma membrane"/>
    <property type="evidence" value="ECO:0007669"/>
    <property type="project" value="UniProtKB-SubCell"/>
</dbReference>
<keyword evidence="12" id="KW-1185">Reference proteome</keyword>
<evidence type="ECO:0000256" key="4">
    <source>
        <dbReference type="ARBA" id="ARBA00022692"/>
    </source>
</evidence>
<evidence type="ECO:0000256" key="5">
    <source>
        <dbReference type="ARBA" id="ARBA00022989"/>
    </source>
</evidence>
<dbReference type="GO" id="GO:0043772">
    <property type="term" value="F:acyl-phosphate glycerol-3-phosphate acyltransferase activity"/>
    <property type="evidence" value="ECO:0007669"/>
    <property type="project" value="UniProtKB-UniRule"/>
</dbReference>
<dbReference type="EC" id="2.3.1.275" evidence="10"/>
<dbReference type="PANTHER" id="PTHR30309">
    <property type="entry name" value="INNER MEMBRANE PROTEIN YGIH"/>
    <property type="match status" value="1"/>
</dbReference>
<comment type="catalytic activity">
    <reaction evidence="10">
        <text>an acyl phosphate + sn-glycerol 3-phosphate = a 1-acyl-sn-glycero-3-phosphate + phosphate</text>
        <dbReference type="Rhea" id="RHEA:34075"/>
        <dbReference type="ChEBI" id="CHEBI:43474"/>
        <dbReference type="ChEBI" id="CHEBI:57597"/>
        <dbReference type="ChEBI" id="CHEBI:57970"/>
        <dbReference type="ChEBI" id="CHEBI:59918"/>
        <dbReference type="EC" id="2.3.1.275"/>
    </reaction>
</comment>
<comment type="pathway">
    <text evidence="10">Lipid metabolism; phospholipid metabolism.</text>
</comment>
<accession>A0A6C7E964</accession>
<evidence type="ECO:0000313" key="12">
    <source>
        <dbReference type="Proteomes" id="UP000011863"/>
    </source>
</evidence>
<keyword evidence="4 10" id="KW-0812">Transmembrane</keyword>
<evidence type="ECO:0000256" key="10">
    <source>
        <dbReference type="HAMAP-Rule" id="MF_01043"/>
    </source>
</evidence>
<keyword evidence="11" id="KW-0012">Acyltransferase</keyword>
<name>A0A6C7E964_ILUCY</name>
<keyword evidence="7 10" id="KW-0472">Membrane</keyword>
<evidence type="ECO:0000256" key="7">
    <source>
        <dbReference type="ARBA" id="ARBA00023136"/>
    </source>
</evidence>
<comment type="function">
    <text evidence="10">Catalyzes the transfer of an acyl group from acyl-phosphate (acyl-PO(4)) to glycerol-3-phosphate (G3P) to form lysophosphatidic acid (LPA). This enzyme utilizes acyl-phosphate as fatty acyl donor, but not acyl-CoA or acyl-ACP.</text>
</comment>
<organism evidence="11 12">
    <name type="scientific">Ilumatobacter coccineus (strain NBRC 103263 / KCTC 29153 / YM16-304)</name>
    <dbReference type="NCBI Taxonomy" id="1313172"/>
    <lineage>
        <taxon>Bacteria</taxon>
        <taxon>Bacillati</taxon>
        <taxon>Actinomycetota</taxon>
        <taxon>Acidimicrobiia</taxon>
        <taxon>Acidimicrobiales</taxon>
        <taxon>Ilumatobacteraceae</taxon>
        <taxon>Ilumatobacter</taxon>
    </lineage>
</organism>
<dbReference type="HAMAP" id="MF_01043">
    <property type="entry name" value="PlsY"/>
    <property type="match status" value="1"/>
</dbReference>
<dbReference type="Proteomes" id="UP000011863">
    <property type="component" value="Chromosome"/>
</dbReference>
<dbReference type="EMBL" id="AP012057">
    <property type="protein sequence ID" value="BAN04194.1"/>
    <property type="molecule type" value="Genomic_DNA"/>
</dbReference>
<dbReference type="GO" id="GO:0008654">
    <property type="term" value="P:phospholipid biosynthetic process"/>
    <property type="evidence" value="ECO:0007669"/>
    <property type="project" value="UniProtKB-UniRule"/>
</dbReference>
<evidence type="ECO:0000256" key="9">
    <source>
        <dbReference type="ARBA" id="ARBA00023264"/>
    </source>
</evidence>
<keyword evidence="5 10" id="KW-1133">Transmembrane helix</keyword>
<proteinExistence type="inferred from homology"/>
<evidence type="ECO:0000256" key="2">
    <source>
        <dbReference type="ARBA" id="ARBA00022516"/>
    </source>
</evidence>
<dbReference type="InterPro" id="IPR003811">
    <property type="entry name" value="G3P_acylTferase_PlsY"/>
</dbReference>
<keyword evidence="6 10" id="KW-0443">Lipid metabolism</keyword>
<evidence type="ECO:0000256" key="8">
    <source>
        <dbReference type="ARBA" id="ARBA00023209"/>
    </source>
</evidence>